<dbReference type="InterPro" id="IPR036864">
    <property type="entry name" value="Zn2-C6_fun-type_DNA-bd_sf"/>
</dbReference>
<feature type="region of interest" description="Disordered" evidence="3">
    <location>
        <begin position="830"/>
        <end position="938"/>
    </location>
</feature>
<feature type="compositionally biased region" description="Basic and acidic residues" evidence="3">
    <location>
        <begin position="743"/>
        <end position="763"/>
    </location>
</feature>
<feature type="region of interest" description="Disordered" evidence="3">
    <location>
        <begin position="984"/>
        <end position="1015"/>
    </location>
</feature>
<organism evidence="5 6">
    <name type="scientific">Cryptococcus amylolentus CBS 6039</name>
    <dbReference type="NCBI Taxonomy" id="1295533"/>
    <lineage>
        <taxon>Eukaryota</taxon>
        <taxon>Fungi</taxon>
        <taxon>Dikarya</taxon>
        <taxon>Basidiomycota</taxon>
        <taxon>Agaricomycotina</taxon>
        <taxon>Tremellomycetes</taxon>
        <taxon>Tremellales</taxon>
        <taxon>Cryptococcaceae</taxon>
        <taxon>Cryptococcus</taxon>
    </lineage>
</organism>
<feature type="compositionally biased region" description="Polar residues" evidence="3">
    <location>
        <begin position="830"/>
        <end position="847"/>
    </location>
</feature>
<evidence type="ECO:0000259" key="4">
    <source>
        <dbReference type="PROSITE" id="PS50048"/>
    </source>
</evidence>
<name>A0A1E3I3R6_9TREE</name>
<evidence type="ECO:0000256" key="2">
    <source>
        <dbReference type="ARBA" id="ARBA00023242"/>
    </source>
</evidence>
<feature type="domain" description="Zn(2)-C6 fungal-type" evidence="4">
    <location>
        <begin position="34"/>
        <end position="69"/>
    </location>
</feature>
<feature type="compositionally biased region" description="Basic and acidic residues" evidence="3">
    <location>
        <begin position="182"/>
        <end position="192"/>
    </location>
</feature>
<dbReference type="OrthoDB" id="4456959at2759"/>
<dbReference type="CDD" id="cd00067">
    <property type="entry name" value="GAL4"/>
    <property type="match status" value="1"/>
</dbReference>
<keyword evidence="1" id="KW-0479">Metal-binding</keyword>
<feature type="compositionally biased region" description="Polar residues" evidence="3">
    <location>
        <begin position="1"/>
        <end position="21"/>
    </location>
</feature>
<feature type="compositionally biased region" description="Low complexity" evidence="3">
    <location>
        <begin position="160"/>
        <end position="171"/>
    </location>
</feature>
<feature type="region of interest" description="Disordered" evidence="3">
    <location>
        <begin position="737"/>
        <end position="769"/>
    </location>
</feature>
<dbReference type="Proteomes" id="UP000094065">
    <property type="component" value="Unassembled WGS sequence"/>
</dbReference>
<proteinExistence type="predicted"/>
<protein>
    <recommendedName>
        <fullName evidence="4">Zn(2)-C6 fungal-type domain-containing protein</fullName>
    </recommendedName>
</protein>
<dbReference type="InterPro" id="IPR007219">
    <property type="entry name" value="XnlR_reg_dom"/>
</dbReference>
<evidence type="ECO:0000256" key="3">
    <source>
        <dbReference type="SAM" id="MobiDB-lite"/>
    </source>
</evidence>
<dbReference type="AlphaFoldDB" id="A0A1E3I3R6"/>
<dbReference type="PANTHER" id="PTHR46910:SF38">
    <property type="entry name" value="ZN(2)-C6 FUNGAL-TYPE DOMAIN-CONTAINING PROTEIN"/>
    <property type="match status" value="1"/>
</dbReference>
<dbReference type="PROSITE" id="PS00463">
    <property type="entry name" value="ZN2_CY6_FUNGAL_1"/>
    <property type="match status" value="1"/>
</dbReference>
<feature type="region of interest" description="Disordered" evidence="3">
    <location>
        <begin position="788"/>
        <end position="808"/>
    </location>
</feature>
<dbReference type="Pfam" id="PF04082">
    <property type="entry name" value="Fungal_trans"/>
    <property type="match status" value="1"/>
</dbReference>
<keyword evidence="2" id="KW-0539">Nucleus</keyword>
<dbReference type="GeneID" id="30152696"/>
<evidence type="ECO:0000313" key="5">
    <source>
        <dbReference type="EMBL" id="ODN83199.1"/>
    </source>
</evidence>
<dbReference type="GO" id="GO:0003677">
    <property type="term" value="F:DNA binding"/>
    <property type="evidence" value="ECO:0007669"/>
    <property type="project" value="InterPro"/>
</dbReference>
<dbReference type="Gene3D" id="4.10.240.10">
    <property type="entry name" value="Zn(2)-C6 fungal-type DNA-binding domain"/>
    <property type="match status" value="1"/>
</dbReference>
<sequence>MNGDRSTSAGVSRQGSINNSLAEAEAKKRKIQRACDVCRRKKIKCEGPMQSGSSEKCAHCEEFSLACTYNEQAKRRGPPKGQAKKCDACACRQVVLRALRPAVDFNEYVGPVPDRDDFDIVAYRETLRQQNIPPYPSLKPLQFEHRKESNGSASTSNTHSASPAAGAASPSNQVLGHSPWKLYERNPSRPPDDDSDVEEEAAAQLSIANSMNQLEVRDAHWRYHGKASGAHLMRQFQDLKGQMGDDSNLIDEINQIKRLQFWQVPEWELVIANEGLHPLDYSTWPEKGLDQDLIDAYFDHINLHLPLLNRPFFQRQYDSGMWQSNHGFSRVCLMVFANGSRFLDGEFFVYIHESSTDTGIDPRVYWPKEWSMTEEGQSRLAQDLDGTLRYSAGWRFMRSLLRMGRSIMQGPNLFEFQTQVLICNFLQGSAVPHLMWIISGFGLRSAQELGIHVRATLLHADPIERALYNRAFWCLYHIDRYNCAAIGRSVAIQDTDFDADYPQDVDDEYWDTGDPEKDFKQPEGKPSRIAAFIQLLKLDHIVGAVLQTVYAINKLPEQKADIAAQRALVVELDSALNSWADNVPHELRWDPSRQDPTLFLQSAVLYVYHYYCQILIHRPFIPTPRNHRTSDLPSLAVCVNAARSICNITDAALRRGRQEGALPGRALNVSFMLPSWISAIILLINIYSGKQTTSERERAVSDIKRCLAASRELEVIWRQSGKYTDFLTQLANESGMPTADKVNVSEKRTYSRGESEPTRKEGTGKAGFTSRESFAGDVVSPQETIRSYVDKSMPAPPTPSSEPSENRNYGLFEMSGMLSNPPASNMPFPSGSQNFTGHMSTPVSNTPDFDAIFQSPSEASVFPMPSQTHPPPPPVHQSQSQSGFKAPFPPSQSNMPSFPSFPAPSVPHSYQQSSIPQGQGTHPLPNLGHMPNLGDGQGAQNQFYGSLMGMNSFESQLLDMSTTAFGGQEMGAGDGDWWAQLFSDYMGPPPDAQNQNFQNQSLNQSSHWNAVHRGD</sequence>
<dbReference type="PANTHER" id="PTHR46910">
    <property type="entry name" value="TRANSCRIPTION FACTOR PDR1"/>
    <property type="match status" value="1"/>
</dbReference>
<dbReference type="GO" id="GO:0000981">
    <property type="term" value="F:DNA-binding transcription factor activity, RNA polymerase II-specific"/>
    <property type="evidence" value="ECO:0007669"/>
    <property type="project" value="InterPro"/>
</dbReference>
<dbReference type="SUPFAM" id="SSF57701">
    <property type="entry name" value="Zn2/Cys6 DNA-binding domain"/>
    <property type="match status" value="1"/>
</dbReference>
<dbReference type="SMART" id="SM00906">
    <property type="entry name" value="Fungal_trans"/>
    <property type="match status" value="1"/>
</dbReference>
<dbReference type="InterPro" id="IPR001138">
    <property type="entry name" value="Zn2Cys6_DnaBD"/>
</dbReference>
<dbReference type="EMBL" id="AWGJ01000002">
    <property type="protein sequence ID" value="ODN83199.1"/>
    <property type="molecule type" value="Genomic_DNA"/>
</dbReference>
<feature type="region of interest" description="Disordered" evidence="3">
    <location>
        <begin position="1"/>
        <end position="30"/>
    </location>
</feature>
<dbReference type="CDD" id="cd12148">
    <property type="entry name" value="fungal_TF_MHR"/>
    <property type="match status" value="1"/>
</dbReference>
<dbReference type="GO" id="GO:0008270">
    <property type="term" value="F:zinc ion binding"/>
    <property type="evidence" value="ECO:0007669"/>
    <property type="project" value="InterPro"/>
</dbReference>
<feature type="region of interest" description="Disordered" evidence="3">
    <location>
        <begin position="131"/>
        <end position="199"/>
    </location>
</feature>
<dbReference type="SMART" id="SM00066">
    <property type="entry name" value="GAL4"/>
    <property type="match status" value="1"/>
</dbReference>
<keyword evidence="6" id="KW-1185">Reference proteome</keyword>
<feature type="compositionally biased region" description="Polar residues" evidence="3">
    <location>
        <begin position="150"/>
        <end position="159"/>
    </location>
</feature>
<dbReference type="GO" id="GO:0006351">
    <property type="term" value="P:DNA-templated transcription"/>
    <property type="evidence" value="ECO:0007669"/>
    <property type="project" value="InterPro"/>
</dbReference>
<feature type="compositionally biased region" description="Polar residues" evidence="3">
    <location>
        <begin position="910"/>
        <end position="920"/>
    </location>
</feature>
<dbReference type="PROSITE" id="PS50048">
    <property type="entry name" value="ZN2_CY6_FUNGAL_2"/>
    <property type="match status" value="1"/>
</dbReference>
<evidence type="ECO:0000313" key="6">
    <source>
        <dbReference type="Proteomes" id="UP000094065"/>
    </source>
</evidence>
<accession>A0A1E3I3R6</accession>
<gene>
    <name evidence="5" type="ORF">L202_01387</name>
</gene>
<dbReference type="STRING" id="1295533.A0A1E3I3R6"/>
<feature type="compositionally biased region" description="Low complexity" evidence="3">
    <location>
        <begin position="993"/>
        <end position="1006"/>
    </location>
</feature>
<dbReference type="Pfam" id="PF00172">
    <property type="entry name" value="Zn_clus"/>
    <property type="match status" value="1"/>
</dbReference>
<dbReference type="RefSeq" id="XP_018997199.1">
    <property type="nucleotide sequence ID" value="XM_019134772.1"/>
</dbReference>
<evidence type="ECO:0000256" key="1">
    <source>
        <dbReference type="ARBA" id="ARBA00022723"/>
    </source>
</evidence>
<comment type="caution">
    <text evidence="5">The sequence shown here is derived from an EMBL/GenBank/DDBJ whole genome shotgun (WGS) entry which is preliminary data.</text>
</comment>
<reference evidence="5 6" key="1">
    <citation type="submission" date="2016-06" db="EMBL/GenBank/DDBJ databases">
        <title>Evolution of pathogenesis and genome organization in the Tremellales.</title>
        <authorList>
            <person name="Cuomo C."/>
            <person name="Litvintseva A."/>
            <person name="Heitman J."/>
            <person name="Chen Y."/>
            <person name="Sun S."/>
            <person name="Springer D."/>
            <person name="Dromer F."/>
            <person name="Young S."/>
            <person name="Zeng Q."/>
            <person name="Chapman S."/>
            <person name="Gujja S."/>
            <person name="Saif S."/>
            <person name="Birren B."/>
        </authorList>
    </citation>
    <scope>NUCLEOTIDE SEQUENCE [LARGE SCALE GENOMIC DNA]</scope>
    <source>
        <strain evidence="5 6">CBS 6039</strain>
    </source>
</reference>
<dbReference type="InterPro" id="IPR050987">
    <property type="entry name" value="AtrR-like"/>
</dbReference>